<dbReference type="Proteomes" id="UP000199334">
    <property type="component" value="Unassembled WGS sequence"/>
</dbReference>
<name>A0A1H0BTV5_9BACI</name>
<gene>
    <name evidence="1" type="ORF">SAMN05216498_2384</name>
</gene>
<organism evidence="1 2">
    <name type="scientific">Tenuibacillus multivorans</name>
    <dbReference type="NCBI Taxonomy" id="237069"/>
    <lineage>
        <taxon>Bacteria</taxon>
        <taxon>Bacillati</taxon>
        <taxon>Bacillota</taxon>
        <taxon>Bacilli</taxon>
        <taxon>Bacillales</taxon>
        <taxon>Bacillaceae</taxon>
        <taxon>Tenuibacillus</taxon>
    </lineage>
</organism>
<dbReference type="AlphaFoldDB" id="A0A1H0BTV5"/>
<keyword evidence="2" id="KW-1185">Reference proteome</keyword>
<evidence type="ECO:0000313" key="2">
    <source>
        <dbReference type="Proteomes" id="UP000199334"/>
    </source>
</evidence>
<reference evidence="1 2" key="1">
    <citation type="submission" date="2016-10" db="EMBL/GenBank/DDBJ databases">
        <authorList>
            <person name="de Groot N.N."/>
        </authorList>
    </citation>
    <scope>NUCLEOTIDE SEQUENCE [LARGE SCALE GENOMIC DNA]</scope>
    <source>
        <strain evidence="1 2">CGMCC 1.3442</strain>
    </source>
</reference>
<dbReference type="EMBL" id="FNIG01000005">
    <property type="protein sequence ID" value="SDN49011.1"/>
    <property type="molecule type" value="Genomic_DNA"/>
</dbReference>
<protein>
    <submittedName>
        <fullName evidence="1">Uncharacterized protein</fullName>
    </submittedName>
</protein>
<evidence type="ECO:0000313" key="1">
    <source>
        <dbReference type="EMBL" id="SDN49011.1"/>
    </source>
</evidence>
<dbReference type="STRING" id="237069.SAMN05216498_2384"/>
<accession>A0A1H0BTV5</accession>
<sequence length="64" mass="7729">MSSSPYFSLFNGALLKWVSKEFLIIKNLLSFIEWLIKLLEWNCERGTPWFPYYLLKMIKKLRAL</sequence>
<proteinExistence type="predicted"/>